<reference evidence="1 2" key="1">
    <citation type="submission" date="2018-08" db="EMBL/GenBank/DDBJ databases">
        <title>Lysobacter sp. zong2l5, whole genome shotgun sequence.</title>
        <authorList>
            <person name="Zhang X."/>
            <person name="Feng G."/>
            <person name="Zhu H."/>
        </authorList>
    </citation>
    <scope>NUCLEOTIDE SEQUENCE [LARGE SCALE GENOMIC DNA]</scope>
    <source>
        <strain evidence="2">zong2l5</strain>
    </source>
</reference>
<comment type="caution">
    <text evidence="1">The sequence shown here is derived from an EMBL/GenBank/DDBJ whole genome shotgun (WGS) entry which is preliminary data.</text>
</comment>
<organism evidence="1 2">
    <name type="scientific">Lysobacter silvisoli</name>
    <dbReference type="NCBI Taxonomy" id="2293254"/>
    <lineage>
        <taxon>Bacteria</taxon>
        <taxon>Pseudomonadati</taxon>
        <taxon>Pseudomonadota</taxon>
        <taxon>Gammaproteobacteria</taxon>
        <taxon>Lysobacterales</taxon>
        <taxon>Lysobacteraceae</taxon>
        <taxon>Lysobacter</taxon>
    </lineage>
</organism>
<dbReference type="EMBL" id="QTSU01000005">
    <property type="protein sequence ID" value="RDZ26076.1"/>
    <property type="molecule type" value="Genomic_DNA"/>
</dbReference>
<keyword evidence="2" id="KW-1185">Reference proteome</keyword>
<dbReference type="PROSITE" id="PS51365">
    <property type="entry name" value="RENAL_DIPEPTIDASE_2"/>
    <property type="match status" value="1"/>
</dbReference>
<dbReference type="Gene3D" id="3.20.20.140">
    <property type="entry name" value="Metal-dependent hydrolases"/>
    <property type="match status" value="1"/>
</dbReference>
<dbReference type="GO" id="GO:0006508">
    <property type="term" value="P:proteolysis"/>
    <property type="evidence" value="ECO:0007669"/>
    <property type="project" value="InterPro"/>
</dbReference>
<name>A0A371JWM8_9GAMM</name>
<dbReference type="PROSITE" id="PS51318">
    <property type="entry name" value="TAT"/>
    <property type="match status" value="1"/>
</dbReference>
<evidence type="ECO:0000313" key="1">
    <source>
        <dbReference type="EMBL" id="RDZ26076.1"/>
    </source>
</evidence>
<protein>
    <submittedName>
        <fullName evidence="1">Peptidase M19</fullName>
    </submittedName>
</protein>
<sequence length="374" mass="40475">MDRRGFLIGTAMAAAWAGSGPVRAVAASRPGWAPYADTFAMDACGGLGREGRKPDSPYTDLELGDLRDSGLSALQLTVAPVGRYANALEDTVEYISRWNEEVARRPEYLLLARNGADFDRAQRERKTALVYGFQDTTPIGEDPDRIATFHRLGVRSVQLTYNLRNLVGDGCLEPADAGLSRYGRKIIEALNEQRIAVDLSHSGRRTALDAFAASKSPALVSHSGCAALAALPRNKTDEELRAMAQRGGVVGIYLMPFLRVKGQPMAADLIAHLEHAVNVCGEDHVGIGSDGTVSAVQLTAEYKREHRKVIAERRALGISAPGEADDVYLILPDLNHPRRLETLAGLLSARGHSDARIAKLLGGNFKRALTEIWG</sequence>
<dbReference type="Proteomes" id="UP000264492">
    <property type="component" value="Unassembled WGS sequence"/>
</dbReference>
<accession>A0A371JWM8</accession>
<dbReference type="SUPFAM" id="SSF51556">
    <property type="entry name" value="Metallo-dependent hydrolases"/>
    <property type="match status" value="1"/>
</dbReference>
<dbReference type="InterPro" id="IPR032466">
    <property type="entry name" value="Metal_Hydrolase"/>
</dbReference>
<dbReference type="PANTHER" id="PTHR10443:SF12">
    <property type="entry name" value="DIPEPTIDASE"/>
    <property type="match status" value="1"/>
</dbReference>
<dbReference type="OrthoDB" id="9804920at2"/>
<dbReference type="InterPro" id="IPR006311">
    <property type="entry name" value="TAT_signal"/>
</dbReference>
<dbReference type="AlphaFoldDB" id="A0A371JWM8"/>
<gene>
    <name evidence="1" type="ORF">DX914_19665</name>
</gene>
<dbReference type="PANTHER" id="PTHR10443">
    <property type="entry name" value="MICROSOMAL DIPEPTIDASE"/>
    <property type="match status" value="1"/>
</dbReference>
<proteinExistence type="predicted"/>
<dbReference type="Pfam" id="PF01244">
    <property type="entry name" value="Peptidase_M19"/>
    <property type="match status" value="1"/>
</dbReference>
<evidence type="ECO:0000313" key="2">
    <source>
        <dbReference type="Proteomes" id="UP000264492"/>
    </source>
</evidence>
<dbReference type="RefSeq" id="WP_115862023.1">
    <property type="nucleotide sequence ID" value="NZ_QTSU01000005.1"/>
</dbReference>
<dbReference type="InterPro" id="IPR008257">
    <property type="entry name" value="Pept_M19"/>
</dbReference>
<dbReference type="GO" id="GO:0070573">
    <property type="term" value="F:metallodipeptidase activity"/>
    <property type="evidence" value="ECO:0007669"/>
    <property type="project" value="InterPro"/>
</dbReference>